<protein>
    <submittedName>
        <fullName evidence="2">Uncharacterized protein</fullName>
    </submittedName>
</protein>
<accession>A0A0A1U5G7</accession>
<gene>
    <name evidence="2" type="ORF">EIN_391070</name>
</gene>
<feature type="compositionally biased region" description="Polar residues" evidence="1">
    <location>
        <begin position="1"/>
        <end position="18"/>
    </location>
</feature>
<dbReference type="AlphaFoldDB" id="A0A0A1U5G7"/>
<dbReference type="EMBL" id="KB206629">
    <property type="protein sequence ID" value="ELP89472.1"/>
    <property type="molecule type" value="Genomic_DNA"/>
</dbReference>
<reference evidence="2 3" key="1">
    <citation type="submission" date="2012-10" db="EMBL/GenBank/DDBJ databases">
        <authorList>
            <person name="Zafar N."/>
            <person name="Inman J."/>
            <person name="Hall N."/>
            <person name="Lorenzi H."/>
            <person name="Caler E."/>
        </authorList>
    </citation>
    <scope>NUCLEOTIDE SEQUENCE [LARGE SCALE GENOMIC DNA]</scope>
    <source>
        <strain evidence="2 3">IP1</strain>
    </source>
</reference>
<evidence type="ECO:0000313" key="2">
    <source>
        <dbReference type="EMBL" id="ELP89472.1"/>
    </source>
</evidence>
<feature type="region of interest" description="Disordered" evidence="1">
    <location>
        <begin position="1"/>
        <end position="23"/>
    </location>
</feature>
<proteinExistence type="predicted"/>
<dbReference type="KEGG" id="eiv:EIN_391070"/>
<sequence>MKNHNTSPNTRQTLNHPKTPSHRNEIPIVQNTFLISLLNLTHKITLFQSSKHRRLEVQNIDIESVEDDTSKNSLYKTIDEKTYAGDVEAFFNPKNRFLAEYSTYLVDKLTSLGATFNMKIQKHIHTFNVIQSVTYDGLTFSEKDVLRKGFFINKILVKRIKDNASQDKAVLFPKDLELMSIIINV</sequence>
<keyword evidence="3" id="KW-1185">Reference proteome</keyword>
<dbReference type="Proteomes" id="UP000014680">
    <property type="component" value="Unassembled WGS sequence"/>
</dbReference>
<evidence type="ECO:0000313" key="3">
    <source>
        <dbReference type="Proteomes" id="UP000014680"/>
    </source>
</evidence>
<dbReference type="RefSeq" id="XP_004256243.1">
    <property type="nucleotide sequence ID" value="XM_004256195.1"/>
</dbReference>
<organism evidence="2 3">
    <name type="scientific">Entamoeba invadens IP1</name>
    <dbReference type="NCBI Taxonomy" id="370355"/>
    <lineage>
        <taxon>Eukaryota</taxon>
        <taxon>Amoebozoa</taxon>
        <taxon>Evosea</taxon>
        <taxon>Archamoebae</taxon>
        <taxon>Mastigamoebida</taxon>
        <taxon>Entamoebidae</taxon>
        <taxon>Entamoeba</taxon>
    </lineage>
</organism>
<dbReference type="VEuPathDB" id="AmoebaDB:EIN_391070"/>
<name>A0A0A1U5G7_ENTIV</name>
<evidence type="ECO:0000256" key="1">
    <source>
        <dbReference type="SAM" id="MobiDB-lite"/>
    </source>
</evidence>
<dbReference type="GeneID" id="14888394"/>